<protein>
    <recommendedName>
        <fullName evidence="4">Large ribosomal subunit protein bL17</fullName>
    </recommendedName>
</protein>
<gene>
    <name evidence="4 7" type="primary">rplQ</name>
    <name evidence="7" type="ORF">NCTC11190_00707</name>
</gene>
<evidence type="ECO:0000256" key="5">
    <source>
        <dbReference type="RuleBase" id="RU000660"/>
    </source>
</evidence>
<dbReference type="AlphaFoldDB" id="A0A379MRV9"/>
<organism evidence="7 8">
    <name type="scientific">Rikenella microfusus</name>
    <dbReference type="NCBI Taxonomy" id="28139"/>
    <lineage>
        <taxon>Bacteria</taxon>
        <taxon>Pseudomonadati</taxon>
        <taxon>Bacteroidota</taxon>
        <taxon>Bacteroidia</taxon>
        <taxon>Bacteroidales</taxon>
        <taxon>Rikenellaceae</taxon>
        <taxon>Rikenella</taxon>
    </lineage>
</organism>
<evidence type="ECO:0000313" key="8">
    <source>
        <dbReference type="Proteomes" id="UP000255233"/>
    </source>
</evidence>
<evidence type="ECO:0000256" key="6">
    <source>
        <dbReference type="SAM" id="MobiDB-lite"/>
    </source>
</evidence>
<accession>A0A379MRV9</accession>
<dbReference type="GO" id="GO:0006412">
    <property type="term" value="P:translation"/>
    <property type="evidence" value="ECO:0007669"/>
    <property type="project" value="UniProtKB-UniRule"/>
</dbReference>
<dbReference type="PROSITE" id="PS01167">
    <property type="entry name" value="RIBOSOMAL_L17"/>
    <property type="match status" value="1"/>
</dbReference>
<keyword evidence="2 4" id="KW-0689">Ribosomal protein</keyword>
<dbReference type="PANTHER" id="PTHR14413:SF16">
    <property type="entry name" value="LARGE RIBOSOMAL SUBUNIT PROTEIN BL17M"/>
    <property type="match status" value="1"/>
</dbReference>
<dbReference type="Pfam" id="PF01196">
    <property type="entry name" value="Ribosomal_L17"/>
    <property type="match status" value="1"/>
</dbReference>
<dbReference type="InterPro" id="IPR047859">
    <property type="entry name" value="Ribosomal_bL17_CS"/>
</dbReference>
<keyword evidence="3 4" id="KW-0687">Ribonucleoprotein</keyword>
<comment type="subunit">
    <text evidence="4">Part of the 50S ribosomal subunit. Contacts protein L32.</text>
</comment>
<evidence type="ECO:0000256" key="4">
    <source>
        <dbReference type="HAMAP-Rule" id="MF_01368"/>
    </source>
</evidence>
<dbReference type="HAMAP" id="MF_01368">
    <property type="entry name" value="Ribosomal_bL17"/>
    <property type="match status" value="1"/>
</dbReference>
<dbReference type="EMBL" id="UGVL01000001">
    <property type="protein sequence ID" value="SUE33499.1"/>
    <property type="molecule type" value="Genomic_DNA"/>
</dbReference>
<dbReference type="InterPro" id="IPR000456">
    <property type="entry name" value="Ribosomal_bL17"/>
</dbReference>
<evidence type="ECO:0000256" key="1">
    <source>
        <dbReference type="ARBA" id="ARBA00008777"/>
    </source>
</evidence>
<dbReference type="InterPro" id="IPR036373">
    <property type="entry name" value="Ribosomal_bL17_sf"/>
</dbReference>
<reference evidence="7 8" key="1">
    <citation type="submission" date="2018-06" db="EMBL/GenBank/DDBJ databases">
        <authorList>
            <consortium name="Pathogen Informatics"/>
            <person name="Doyle S."/>
        </authorList>
    </citation>
    <scope>NUCLEOTIDE SEQUENCE [LARGE SCALE GENOMIC DNA]</scope>
    <source>
        <strain evidence="7 8">NCTC11190</strain>
    </source>
</reference>
<evidence type="ECO:0000256" key="3">
    <source>
        <dbReference type="ARBA" id="ARBA00023274"/>
    </source>
</evidence>
<comment type="similarity">
    <text evidence="1 4 5">Belongs to the bacterial ribosomal protein bL17 family.</text>
</comment>
<feature type="compositionally biased region" description="Basic residues" evidence="6">
    <location>
        <begin position="132"/>
        <end position="143"/>
    </location>
</feature>
<dbReference type="OrthoDB" id="9809073at2"/>
<sequence>MRHNRTINHLGRQASHRKALMANMAASLILHKRINTTVAKAKALRTFVEPIITKSKDDSTHSRRMVFAYLKNKQAVAELFRGVAPKIADRPGGYCRILKTGFRQGDGAETCFIELVDFNGEYTQNAGAAKKTAPKGRTRRAGGAKKAAPAAETAAASAETAAPAAAEAPVAETAETKAE</sequence>
<dbReference type="RefSeq" id="WP_027290515.1">
    <property type="nucleotide sequence ID" value="NZ_UGVL01000001.1"/>
</dbReference>
<feature type="compositionally biased region" description="Low complexity" evidence="6">
    <location>
        <begin position="144"/>
        <end position="173"/>
    </location>
</feature>
<dbReference type="STRING" id="880526.GCA_000427365_00739"/>
<dbReference type="GO" id="GO:0022625">
    <property type="term" value="C:cytosolic large ribosomal subunit"/>
    <property type="evidence" value="ECO:0007669"/>
    <property type="project" value="TreeGrafter"/>
</dbReference>
<dbReference type="PANTHER" id="PTHR14413">
    <property type="entry name" value="RIBOSOMAL PROTEIN L17"/>
    <property type="match status" value="1"/>
</dbReference>
<dbReference type="SUPFAM" id="SSF64263">
    <property type="entry name" value="Prokaryotic ribosomal protein L17"/>
    <property type="match status" value="1"/>
</dbReference>
<dbReference type="GO" id="GO:0003735">
    <property type="term" value="F:structural constituent of ribosome"/>
    <property type="evidence" value="ECO:0007669"/>
    <property type="project" value="InterPro"/>
</dbReference>
<keyword evidence="8" id="KW-1185">Reference proteome</keyword>
<proteinExistence type="inferred from homology"/>
<evidence type="ECO:0000313" key="7">
    <source>
        <dbReference type="EMBL" id="SUE33499.1"/>
    </source>
</evidence>
<feature type="region of interest" description="Disordered" evidence="6">
    <location>
        <begin position="126"/>
        <end position="179"/>
    </location>
</feature>
<evidence type="ECO:0000256" key="2">
    <source>
        <dbReference type="ARBA" id="ARBA00022980"/>
    </source>
</evidence>
<dbReference type="Gene3D" id="3.90.1030.10">
    <property type="entry name" value="Ribosomal protein L17"/>
    <property type="match status" value="1"/>
</dbReference>
<name>A0A379MRV9_9BACT</name>
<dbReference type="Proteomes" id="UP000255233">
    <property type="component" value="Unassembled WGS sequence"/>
</dbReference>
<dbReference type="NCBIfam" id="TIGR00059">
    <property type="entry name" value="L17"/>
    <property type="match status" value="1"/>
</dbReference>